<accession>A0A2W4D2P8</accession>
<dbReference type="InterPro" id="IPR007712">
    <property type="entry name" value="RelE/ParE_toxin"/>
</dbReference>
<dbReference type="AlphaFoldDB" id="A0A2W4D2P8"/>
<name>A0A2W4D2P8_9HYPH</name>
<dbReference type="Pfam" id="PF05016">
    <property type="entry name" value="ParE_toxin"/>
    <property type="match status" value="1"/>
</dbReference>
<gene>
    <name evidence="2" type="ORF">CPY51_02595</name>
</gene>
<evidence type="ECO:0000313" key="2">
    <source>
        <dbReference type="EMBL" id="PZM17138.1"/>
    </source>
</evidence>
<comment type="caution">
    <text evidence="2">The sequence shown here is derived from an EMBL/GenBank/DDBJ whole genome shotgun (WGS) entry which is preliminary data.</text>
</comment>
<keyword evidence="3" id="KW-1185">Reference proteome</keyword>
<sequence>MKRLPVEYRPGALTDLLEIADYVLGQSRDIATAQKYLDRIYDRCERIGDVPLGNVAREDLGAGIRLAVFERSVVILYLVEDATVWITNVFAGGRDYEALLGSHPGDN</sequence>
<keyword evidence="1" id="KW-1277">Toxin-antitoxin system</keyword>
<dbReference type="Proteomes" id="UP000248925">
    <property type="component" value="Unassembled WGS sequence"/>
</dbReference>
<proteinExistence type="predicted"/>
<dbReference type="InterPro" id="IPR035093">
    <property type="entry name" value="RelE/ParE_toxin_dom_sf"/>
</dbReference>
<protein>
    <submittedName>
        <fullName evidence="2">Plasmid stabilization protein</fullName>
    </submittedName>
</protein>
<dbReference type="Gene3D" id="3.30.2310.20">
    <property type="entry name" value="RelE-like"/>
    <property type="match status" value="1"/>
</dbReference>
<dbReference type="RefSeq" id="WP_111158465.1">
    <property type="nucleotide sequence ID" value="NZ_PCDP01000001.1"/>
</dbReference>
<reference evidence="2 3" key="1">
    <citation type="journal article" date="2018" name="Sci. Rep.">
        <title>Rhizobium tumorigenes sp. nov., a novel plant tumorigenic bacterium isolated from cane gall tumors on thornless blackberry.</title>
        <authorList>
            <person name="Kuzmanovi N."/>
            <person name="Smalla K."/>
            <person name="Gronow S."/>
            <person name="PuBawska J."/>
        </authorList>
    </citation>
    <scope>NUCLEOTIDE SEQUENCE [LARGE SCALE GENOMIC DNA]</scope>
    <source>
        <strain evidence="2 3">CCBAU 85046</strain>
    </source>
</reference>
<evidence type="ECO:0000256" key="1">
    <source>
        <dbReference type="ARBA" id="ARBA00022649"/>
    </source>
</evidence>
<organism evidence="2 3">
    <name type="scientific">Rhizobium tubonense</name>
    <dbReference type="NCBI Taxonomy" id="484088"/>
    <lineage>
        <taxon>Bacteria</taxon>
        <taxon>Pseudomonadati</taxon>
        <taxon>Pseudomonadota</taxon>
        <taxon>Alphaproteobacteria</taxon>
        <taxon>Hyphomicrobiales</taxon>
        <taxon>Rhizobiaceae</taxon>
        <taxon>Rhizobium/Agrobacterium group</taxon>
        <taxon>Rhizobium</taxon>
    </lineage>
</organism>
<dbReference type="EMBL" id="PCDP01000001">
    <property type="protein sequence ID" value="PZM17138.1"/>
    <property type="molecule type" value="Genomic_DNA"/>
</dbReference>
<dbReference type="OrthoDB" id="9814952at2"/>
<evidence type="ECO:0000313" key="3">
    <source>
        <dbReference type="Proteomes" id="UP000248925"/>
    </source>
</evidence>